<evidence type="ECO:0000313" key="1">
    <source>
        <dbReference type="EMBL" id="SDI95635.1"/>
    </source>
</evidence>
<dbReference type="Proteomes" id="UP000198945">
    <property type="component" value="Unassembled WGS sequence"/>
</dbReference>
<accession>A0A1G8PTT9</accession>
<organism evidence="1 2">
    <name type="scientific">Halanaerobium congolense</name>
    <dbReference type="NCBI Taxonomy" id="54121"/>
    <lineage>
        <taxon>Bacteria</taxon>
        <taxon>Bacillati</taxon>
        <taxon>Bacillota</taxon>
        <taxon>Clostridia</taxon>
        <taxon>Halanaerobiales</taxon>
        <taxon>Halanaerobiaceae</taxon>
        <taxon>Halanaerobium</taxon>
    </lineage>
</organism>
<protein>
    <submittedName>
        <fullName evidence="1">Uncharacterized protein</fullName>
    </submittedName>
</protein>
<dbReference type="EMBL" id="FNEH01000021">
    <property type="protein sequence ID" value="SDI95635.1"/>
    <property type="molecule type" value="Genomic_DNA"/>
</dbReference>
<proteinExistence type="predicted"/>
<dbReference type="RefSeq" id="WP_089716401.1">
    <property type="nucleotide sequence ID" value="NZ_FNEH01000021.1"/>
</dbReference>
<dbReference type="Pfam" id="PF12691">
    <property type="entry name" value="Phage_tail_terminator_6"/>
    <property type="match status" value="1"/>
</dbReference>
<dbReference type="AlphaFoldDB" id="A0A1G8PTT9"/>
<sequence>MSILLKKVVDFVEAHDVGTFSEDIFIGQRPSKPIDCITFYDTPGRPPRKDSTADRTFQVITRNKSYPLGIGKAGEVQKVLKELYQFWLGDTWVIKLEAQNEPGHIGRDENGNHLFSSNYNIWIKE</sequence>
<gene>
    <name evidence="1" type="ORF">SAMN04515654_12120</name>
</gene>
<dbReference type="InterPro" id="IPR024411">
    <property type="entry name" value="Tail_terminator_phage"/>
</dbReference>
<name>A0A1G8PTT9_9FIRM</name>
<reference evidence="1 2" key="1">
    <citation type="submission" date="2016-10" db="EMBL/GenBank/DDBJ databases">
        <authorList>
            <person name="de Groot N.N."/>
        </authorList>
    </citation>
    <scope>NUCLEOTIDE SEQUENCE [LARGE SCALE GENOMIC DNA]</scope>
    <source>
        <strain evidence="1 2">WG7</strain>
    </source>
</reference>
<evidence type="ECO:0000313" key="2">
    <source>
        <dbReference type="Proteomes" id="UP000198945"/>
    </source>
</evidence>